<dbReference type="PIRSF" id="PIRSF029171">
    <property type="entry name" value="Esterase_LipA"/>
    <property type="match status" value="1"/>
</dbReference>
<dbReference type="AlphaFoldDB" id="A0A556N7G0"/>
<dbReference type="PANTHER" id="PTHR34853">
    <property type="match status" value="1"/>
</dbReference>
<protein>
    <recommendedName>
        <fullName evidence="3">Alpha/beta fold hydrolase</fullName>
    </recommendedName>
</protein>
<dbReference type="GO" id="GO:0004806">
    <property type="term" value="F:triacylglycerol lipase activity"/>
    <property type="evidence" value="ECO:0007669"/>
    <property type="project" value="InterPro"/>
</dbReference>
<dbReference type="Gene3D" id="1.10.260.160">
    <property type="match status" value="1"/>
</dbReference>
<dbReference type="Proteomes" id="UP000316008">
    <property type="component" value="Unassembled WGS sequence"/>
</dbReference>
<dbReference type="InterPro" id="IPR029058">
    <property type="entry name" value="AB_hydrolase_fold"/>
</dbReference>
<dbReference type="InterPro" id="IPR005152">
    <property type="entry name" value="Lipase_secreted"/>
</dbReference>
<dbReference type="SUPFAM" id="SSF53474">
    <property type="entry name" value="alpha/beta-Hydrolases"/>
    <property type="match status" value="1"/>
</dbReference>
<dbReference type="RefSeq" id="WP_144331548.1">
    <property type="nucleotide sequence ID" value="NZ_VLPL01000001.1"/>
</dbReference>
<dbReference type="OrthoDB" id="4857813at2"/>
<evidence type="ECO:0008006" key="3">
    <source>
        <dbReference type="Google" id="ProtNLM"/>
    </source>
</evidence>
<gene>
    <name evidence="1" type="ORF">FO442_02465</name>
</gene>
<sequence length="399" mass="44900">MRSFSIHLLVIVFLVGAQSCKKKLSELEYKDRGTLIEYRNNGHIPKNDVASKMDYAADDIIQNGVTYYAITYRTIYEGKQINSRGLLLVPDNADSVFLIAYLHGTQIPINLSLFYESKFETPSNYGGETDHFLETRDIALAWASAGFTVFLPDYIGFGITADKEHPYLAYDELFKSNIDGLLAVKQFLSQQGMTYDNRLFLAGWSQGAGACLSSHKFIQEQYASDFTVVASSGLAGPYNFKKFIDDILSKKDEELLTNNIFSWGLYSLNKFSPELRRPTDQLYSYPVYDQYAAIFPPSKIPSETLREYFLAHIIDGSDTAMNQVLNRNTFSHGWTPVGKVFFHHGDSDQIVYYFNSVDAWNDLGAAGGDVTLYTYLGGTHVSDVEGFTRNTLADFTALK</sequence>
<organism evidence="1 2">
    <name type="scientific">Fluviicola chungangensis</name>
    <dbReference type="NCBI Taxonomy" id="2597671"/>
    <lineage>
        <taxon>Bacteria</taxon>
        <taxon>Pseudomonadati</taxon>
        <taxon>Bacteroidota</taxon>
        <taxon>Flavobacteriia</taxon>
        <taxon>Flavobacteriales</taxon>
        <taxon>Crocinitomicaceae</taxon>
        <taxon>Fluviicola</taxon>
    </lineage>
</organism>
<dbReference type="Gene3D" id="3.40.50.1820">
    <property type="entry name" value="alpha/beta hydrolase"/>
    <property type="match status" value="1"/>
</dbReference>
<dbReference type="PROSITE" id="PS51257">
    <property type="entry name" value="PROKAR_LIPOPROTEIN"/>
    <property type="match status" value="1"/>
</dbReference>
<evidence type="ECO:0000313" key="1">
    <source>
        <dbReference type="EMBL" id="TSJ48013.1"/>
    </source>
</evidence>
<evidence type="ECO:0000313" key="2">
    <source>
        <dbReference type="Proteomes" id="UP000316008"/>
    </source>
</evidence>
<accession>A0A556N7G0</accession>
<keyword evidence="2" id="KW-1185">Reference proteome</keyword>
<dbReference type="GO" id="GO:0016042">
    <property type="term" value="P:lipid catabolic process"/>
    <property type="evidence" value="ECO:0007669"/>
    <property type="project" value="InterPro"/>
</dbReference>
<dbReference type="EMBL" id="VLPL01000001">
    <property type="protein sequence ID" value="TSJ48013.1"/>
    <property type="molecule type" value="Genomic_DNA"/>
</dbReference>
<dbReference type="PANTHER" id="PTHR34853:SF1">
    <property type="entry name" value="LIPASE 5"/>
    <property type="match status" value="1"/>
</dbReference>
<comment type="caution">
    <text evidence="1">The sequence shown here is derived from an EMBL/GenBank/DDBJ whole genome shotgun (WGS) entry which is preliminary data.</text>
</comment>
<reference evidence="1 2" key="1">
    <citation type="submission" date="2019-07" db="EMBL/GenBank/DDBJ databases">
        <authorList>
            <person name="Huq M.A."/>
        </authorList>
    </citation>
    <scope>NUCLEOTIDE SEQUENCE [LARGE SCALE GENOMIC DNA]</scope>
    <source>
        <strain evidence="1 2">MAH-3</strain>
    </source>
</reference>
<dbReference type="Pfam" id="PF03583">
    <property type="entry name" value="LIP"/>
    <property type="match status" value="1"/>
</dbReference>
<name>A0A556N7G0_9FLAO</name>
<proteinExistence type="predicted"/>